<dbReference type="Proteomes" id="UP000222542">
    <property type="component" value="Unassembled WGS sequence"/>
</dbReference>
<evidence type="ECO:0000256" key="1">
    <source>
        <dbReference type="SAM" id="MobiDB-lite"/>
    </source>
</evidence>
<comment type="caution">
    <text evidence="2">The sequence shown here is derived from an EMBL/GenBank/DDBJ whole genome shotgun (WGS) entry which is preliminary data.</text>
</comment>
<dbReference type="Gramene" id="PHT66084">
    <property type="protein sequence ID" value="PHT66084"/>
    <property type="gene ID" value="T459_30509"/>
</dbReference>
<feature type="region of interest" description="Disordered" evidence="1">
    <location>
        <begin position="36"/>
        <end position="65"/>
    </location>
</feature>
<gene>
    <name evidence="2" type="ORF">T459_30509</name>
</gene>
<feature type="compositionally biased region" description="Polar residues" evidence="1">
    <location>
        <begin position="53"/>
        <end position="65"/>
    </location>
</feature>
<name>A0A2G2Y8N3_CAPAN</name>
<feature type="region of interest" description="Disordered" evidence="1">
    <location>
        <begin position="1"/>
        <end position="24"/>
    </location>
</feature>
<evidence type="ECO:0000313" key="2">
    <source>
        <dbReference type="EMBL" id="PHT66084.1"/>
    </source>
</evidence>
<reference evidence="2 3" key="1">
    <citation type="journal article" date="2014" name="Nat. Genet.">
        <title>Genome sequence of the hot pepper provides insights into the evolution of pungency in Capsicum species.</title>
        <authorList>
            <person name="Kim S."/>
            <person name="Park M."/>
            <person name="Yeom S.I."/>
            <person name="Kim Y.M."/>
            <person name="Lee J.M."/>
            <person name="Lee H.A."/>
            <person name="Seo E."/>
            <person name="Choi J."/>
            <person name="Cheong K."/>
            <person name="Kim K.T."/>
            <person name="Jung K."/>
            <person name="Lee G.W."/>
            <person name="Oh S.K."/>
            <person name="Bae C."/>
            <person name="Kim S.B."/>
            <person name="Lee H.Y."/>
            <person name="Kim S.Y."/>
            <person name="Kim M.S."/>
            <person name="Kang B.C."/>
            <person name="Jo Y.D."/>
            <person name="Yang H.B."/>
            <person name="Jeong H.J."/>
            <person name="Kang W.H."/>
            <person name="Kwon J.K."/>
            <person name="Shin C."/>
            <person name="Lim J.Y."/>
            <person name="Park J.H."/>
            <person name="Huh J.H."/>
            <person name="Kim J.S."/>
            <person name="Kim B.D."/>
            <person name="Cohen O."/>
            <person name="Paran I."/>
            <person name="Suh M.C."/>
            <person name="Lee S.B."/>
            <person name="Kim Y.K."/>
            <person name="Shin Y."/>
            <person name="Noh S.J."/>
            <person name="Park J."/>
            <person name="Seo Y.S."/>
            <person name="Kwon S.Y."/>
            <person name="Kim H.A."/>
            <person name="Park J.M."/>
            <person name="Kim H.J."/>
            <person name="Choi S.B."/>
            <person name="Bosland P.W."/>
            <person name="Reeves G."/>
            <person name="Jo S.H."/>
            <person name="Lee B.W."/>
            <person name="Cho H.T."/>
            <person name="Choi H.S."/>
            <person name="Lee M.S."/>
            <person name="Yu Y."/>
            <person name="Do Choi Y."/>
            <person name="Park B.S."/>
            <person name="van Deynze A."/>
            <person name="Ashrafi H."/>
            <person name="Hill T."/>
            <person name="Kim W.T."/>
            <person name="Pai H.S."/>
            <person name="Ahn H.K."/>
            <person name="Yeam I."/>
            <person name="Giovannoni J.J."/>
            <person name="Rose J.K."/>
            <person name="Sorensen I."/>
            <person name="Lee S.J."/>
            <person name="Kim R.W."/>
            <person name="Choi I.Y."/>
            <person name="Choi B.S."/>
            <person name="Lim J.S."/>
            <person name="Lee Y.H."/>
            <person name="Choi D."/>
        </authorList>
    </citation>
    <scope>NUCLEOTIDE SEQUENCE [LARGE SCALE GENOMIC DNA]</scope>
    <source>
        <strain evidence="3">cv. CM334</strain>
    </source>
</reference>
<reference evidence="2 3" key="2">
    <citation type="journal article" date="2017" name="Genome Biol.">
        <title>New reference genome sequences of hot pepper reveal the massive evolution of plant disease-resistance genes by retroduplication.</title>
        <authorList>
            <person name="Kim S."/>
            <person name="Park J."/>
            <person name="Yeom S.I."/>
            <person name="Kim Y.M."/>
            <person name="Seo E."/>
            <person name="Kim K.T."/>
            <person name="Kim M.S."/>
            <person name="Lee J.M."/>
            <person name="Cheong K."/>
            <person name="Shin H.S."/>
            <person name="Kim S.B."/>
            <person name="Han K."/>
            <person name="Lee J."/>
            <person name="Park M."/>
            <person name="Lee H.A."/>
            <person name="Lee H.Y."/>
            <person name="Lee Y."/>
            <person name="Oh S."/>
            <person name="Lee J.H."/>
            <person name="Choi E."/>
            <person name="Choi E."/>
            <person name="Lee S.E."/>
            <person name="Jeon J."/>
            <person name="Kim H."/>
            <person name="Choi G."/>
            <person name="Song H."/>
            <person name="Lee J."/>
            <person name="Lee S.C."/>
            <person name="Kwon J.K."/>
            <person name="Lee H.Y."/>
            <person name="Koo N."/>
            <person name="Hong Y."/>
            <person name="Kim R.W."/>
            <person name="Kang W.H."/>
            <person name="Huh J.H."/>
            <person name="Kang B.C."/>
            <person name="Yang T.J."/>
            <person name="Lee Y.H."/>
            <person name="Bennetzen J.L."/>
            <person name="Choi D."/>
        </authorList>
    </citation>
    <scope>NUCLEOTIDE SEQUENCE [LARGE SCALE GENOMIC DNA]</scope>
    <source>
        <strain evidence="3">cv. CM334</strain>
    </source>
</reference>
<dbReference type="AlphaFoldDB" id="A0A2G2Y8N3"/>
<proteinExistence type="predicted"/>
<organism evidence="2 3">
    <name type="scientific">Capsicum annuum</name>
    <name type="common">Capsicum pepper</name>
    <dbReference type="NCBI Taxonomy" id="4072"/>
    <lineage>
        <taxon>Eukaryota</taxon>
        <taxon>Viridiplantae</taxon>
        <taxon>Streptophyta</taxon>
        <taxon>Embryophyta</taxon>
        <taxon>Tracheophyta</taxon>
        <taxon>Spermatophyta</taxon>
        <taxon>Magnoliopsida</taxon>
        <taxon>eudicotyledons</taxon>
        <taxon>Gunneridae</taxon>
        <taxon>Pentapetalae</taxon>
        <taxon>asterids</taxon>
        <taxon>lamiids</taxon>
        <taxon>Solanales</taxon>
        <taxon>Solanaceae</taxon>
        <taxon>Solanoideae</taxon>
        <taxon>Capsiceae</taxon>
        <taxon>Capsicum</taxon>
    </lineage>
</organism>
<sequence length="148" mass="16918">MVSAGTENQKKEPTNPISKLSKQVQEDKWEIVQFQCRRKTKNHPQQRNKEPKSSTQRGPQQPSSYSLNVKLFQAHTSKFLDTQLFEYVEKSNRRLLPSIWLGLRVDGNPDLKDEIGKELSKKSASVGLRVQEGFVLDPPPTNDDDVDL</sequence>
<keyword evidence="3" id="KW-1185">Reference proteome</keyword>
<feature type="compositionally biased region" description="Basic residues" evidence="1">
    <location>
        <begin position="36"/>
        <end position="46"/>
    </location>
</feature>
<accession>A0A2G2Y8N3</accession>
<dbReference type="EMBL" id="AYRZ02000012">
    <property type="protein sequence ID" value="PHT66084.1"/>
    <property type="molecule type" value="Genomic_DNA"/>
</dbReference>
<evidence type="ECO:0000313" key="3">
    <source>
        <dbReference type="Proteomes" id="UP000222542"/>
    </source>
</evidence>
<protein>
    <submittedName>
        <fullName evidence="2">Uncharacterized protein</fullName>
    </submittedName>
</protein>